<proteinExistence type="predicted"/>
<comment type="caution">
    <text evidence="1">The sequence shown here is derived from an EMBL/GenBank/DDBJ whole genome shotgun (WGS) entry which is preliminary data.</text>
</comment>
<keyword evidence="2" id="KW-1185">Reference proteome</keyword>
<evidence type="ECO:0000313" key="1">
    <source>
        <dbReference type="EMBL" id="GFP97473.1"/>
    </source>
</evidence>
<organism evidence="1 2">
    <name type="scientific">Phtheirospermum japonicum</name>
    <dbReference type="NCBI Taxonomy" id="374723"/>
    <lineage>
        <taxon>Eukaryota</taxon>
        <taxon>Viridiplantae</taxon>
        <taxon>Streptophyta</taxon>
        <taxon>Embryophyta</taxon>
        <taxon>Tracheophyta</taxon>
        <taxon>Spermatophyta</taxon>
        <taxon>Magnoliopsida</taxon>
        <taxon>eudicotyledons</taxon>
        <taxon>Gunneridae</taxon>
        <taxon>Pentapetalae</taxon>
        <taxon>asterids</taxon>
        <taxon>lamiids</taxon>
        <taxon>Lamiales</taxon>
        <taxon>Orobanchaceae</taxon>
        <taxon>Orobanchaceae incertae sedis</taxon>
        <taxon>Phtheirospermum</taxon>
    </lineage>
</organism>
<protein>
    <submittedName>
        <fullName evidence="1">UDP-glycosyltransferase 89b1</fullName>
    </submittedName>
</protein>
<sequence>MEYKGAAVVVFEGGETVPNSNELAREISESMRGDGKEMVRAEELSNEALEAIKVSGSSNRDLDGLVQELSKLKVKNV</sequence>
<accession>A0A830CNN2</accession>
<dbReference type="EMBL" id="BMAC01000491">
    <property type="protein sequence ID" value="GFP97473.1"/>
    <property type="molecule type" value="Genomic_DNA"/>
</dbReference>
<dbReference type="OrthoDB" id="5835829at2759"/>
<reference evidence="1" key="1">
    <citation type="submission" date="2020-07" db="EMBL/GenBank/DDBJ databases">
        <title>Ethylene signaling mediates host invasion by parasitic plants.</title>
        <authorList>
            <person name="Yoshida S."/>
        </authorList>
    </citation>
    <scope>NUCLEOTIDE SEQUENCE</scope>
    <source>
        <strain evidence="1">Okayama</strain>
    </source>
</reference>
<name>A0A830CNN2_9LAMI</name>
<dbReference type="Proteomes" id="UP000653305">
    <property type="component" value="Unassembled WGS sequence"/>
</dbReference>
<evidence type="ECO:0000313" key="2">
    <source>
        <dbReference type="Proteomes" id="UP000653305"/>
    </source>
</evidence>
<dbReference type="GO" id="GO:0016740">
    <property type="term" value="F:transferase activity"/>
    <property type="evidence" value="ECO:0007669"/>
    <property type="project" value="UniProtKB-KW"/>
</dbReference>
<keyword evidence="1" id="KW-0808">Transferase</keyword>
<dbReference type="AlphaFoldDB" id="A0A830CNN2"/>
<gene>
    <name evidence="1" type="ORF">PHJA_001891400</name>
</gene>